<dbReference type="RefSeq" id="WP_252767881.1">
    <property type="nucleotide sequence ID" value="NZ_JAMXMC010000001.1"/>
</dbReference>
<name>A0ABT1BHN4_9BURK</name>
<sequence>MIFTTLRLGAGLLAALISAGAAQAYELPSINLGLTGFVDGAPPPAGPGLYWMSYVQPYQASHFKDAKGQDLPLPNSDISVTPWVNQFVYQSDARWLGGKLGGMLLLPSLLSASLDDGAGGTILGQTQTGMGDPVLGAFLQWDPVMGAQGPVFAHRVELDLTLPWGSYDKSKGLTPGAHATSVEAYWSGTWWVKPEWTVSSRVFYLWNGVNGDPSPTRFASSGITEAHSFQAGQAVHMNLATDYAITPQLRLGLAAYWLQQTTDTKVNGQSLADTQERVIGYGPGVMYSFSADDHLSLNYYTETGARNRTEGERATLRFIHHFR</sequence>
<organism evidence="2 3">
    <name type="scientific">Ideonella oryzae</name>
    <dbReference type="NCBI Taxonomy" id="2937441"/>
    <lineage>
        <taxon>Bacteria</taxon>
        <taxon>Pseudomonadati</taxon>
        <taxon>Pseudomonadota</taxon>
        <taxon>Betaproteobacteria</taxon>
        <taxon>Burkholderiales</taxon>
        <taxon>Sphaerotilaceae</taxon>
        <taxon>Ideonella</taxon>
    </lineage>
</organism>
<dbReference type="EMBL" id="JAMXMC010000001">
    <property type="protein sequence ID" value="MCO5975439.1"/>
    <property type="molecule type" value="Genomic_DNA"/>
</dbReference>
<feature type="chain" id="PRO_5046232746" evidence="1">
    <location>
        <begin position="25"/>
        <end position="323"/>
    </location>
</feature>
<gene>
    <name evidence="2" type="ORF">M0L44_01715</name>
</gene>
<dbReference type="SUPFAM" id="SSF56935">
    <property type="entry name" value="Porins"/>
    <property type="match status" value="1"/>
</dbReference>
<comment type="caution">
    <text evidence="2">The sequence shown here is derived from an EMBL/GenBank/DDBJ whole genome shotgun (WGS) entry which is preliminary data.</text>
</comment>
<dbReference type="Pfam" id="PF13557">
    <property type="entry name" value="Phenol_MetA_deg"/>
    <property type="match status" value="1"/>
</dbReference>
<dbReference type="InterPro" id="IPR025737">
    <property type="entry name" value="FApF"/>
</dbReference>
<evidence type="ECO:0000256" key="1">
    <source>
        <dbReference type="SAM" id="SignalP"/>
    </source>
</evidence>
<feature type="signal peptide" evidence="1">
    <location>
        <begin position="1"/>
        <end position="24"/>
    </location>
</feature>
<reference evidence="2 3" key="1">
    <citation type="submission" date="2022-06" db="EMBL/GenBank/DDBJ databases">
        <title>Ideonella sp. NS12-5 Genome sequencing and assembly.</title>
        <authorList>
            <person name="Jung Y."/>
        </authorList>
    </citation>
    <scope>NUCLEOTIDE SEQUENCE [LARGE SCALE GENOMIC DNA]</scope>
    <source>
        <strain evidence="2 3">NS12-5</strain>
    </source>
</reference>
<accession>A0ABT1BHN4</accession>
<evidence type="ECO:0000313" key="2">
    <source>
        <dbReference type="EMBL" id="MCO5975439.1"/>
    </source>
</evidence>
<dbReference type="Proteomes" id="UP001204851">
    <property type="component" value="Unassembled WGS sequence"/>
</dbReference>
<keyword evidence="1" id="KW-0732">Signal</keyword>
<evidence type="ECO:0000313" key="3">
    <source>
        <dbReference type="Proteomes" id="UP001204851"/>
    </source>
</evidence>
<proteinExistence type="predicted"/>
<keyword evidence="3" id="KW-1185">Reference proteome</keyword>
<protein>
    <submittedName>
        <fullName evidence="2">Transporter</fullName>
    </submittedName>
</protein>